<dbReference type="AlphaFoldDB" id="A0A8C6UWI7"/>
<evidence type="ECO:0000259" key="8">
    <source>
        <dbReference type="PROSITE" id="PS50950"/>
    </source>
</evidence>
<reference evidence="9" key="1">
    <citation type="submission" date="2025-08" db="UniProtKB">
        <authorList>
            <consortium name="Ensembl"/>
        </authorList>
    </citation>
    <scope>IDENTIFICATION</scope>
</reference>
<dbReference type="Pfam" id="PF13359">
    <property type="entry name" value="DDE_Tnp_4"/>
    <property type="match status" value="1"/>
</dbReference>
<keyword evidence="4" id="KW-0862">Zinc</keyword>
<keyword evidence="3 6" id="KW-0863">Zinc-finger</keyword>
<evidence type="ECO:0000256" key="3">
    <source>
        <dbReference type="ARBA" id="ARBA00022771"/>
    </source>
</evidence>
<dbReference type="PROSITE" id="PS50950">
    <property type="entry name" value="ZF_THAP"/>
    <property type="match status" value="1"/>
</dbReference>
<dbReference type="Pfam" id="PF13613">
    <property type="entry name" value="HTH_Tnp_4"/>
    <property type="match status" value="1"/>
</dbReference>
<organism evidence="9 10">
    <name type="scientific">Neogobius melanostomus</name>
    <name type="common">round goby</name>
    <dbReference type="NCBI Taxonomy" id="47308"/>
    <lineage>
        <taxon>Eukaryota</taxon>
        <taxon>Metazoa</taxon>
        <taxon>Chordata</taxon>
        <taxon>Craniata</taxon>
        <taxon>Vertebrata</taxon>
        <taxon>Euteleostomi</taxon>
        <taxon>Actinopterygii</taxon>
        <taxon>Neopterygii</taxon>
        <taxon>Teleostei</taxon>
        <taxon>Neoteleostei</taxon>
        <taxon>Acanthomorphata</taxon>
        <taxon>Gobiaria</taxon>
        <taxon>Gobiiformes</taxon>
        <taxon>Gobioidei</taxon>
        <taxon>Gobiidae</taxon>
        <taxon>Benthophilinae</taxon>
        <taxon>Neogobiini</taxon>
        <taxon>Neogobius</taxon>
    </lineage>
</organism>
<accession>A0A8C6UWI7</accession>
<comment type="cofactor">
    <cofactor evidence="1">
        <name>a divalent metal cation</name>
        <dbReference type="ChEBI" id="CHEBI:60240"/>
    </cofactor>
</comment>
<dbReference type="Proteomes" id="UP000694523">
    <property type="component" value="Unplaced"/>
</dbReference>
<evidence type="ECO:0000256" key="5">
    <source>
        <dbReference type="ARBA" id="ARBA00023125"/>
    </source>
</evidence>
<evidence type="ECO:0000313" key="9">
    <source>
        <dbReference type="Ensembl" id="ENSNMLP00000042291.1"/>
    </source>
</evidence>
<evidence type="ECO:0000313" key="10">
    <source>
        <dbReference type="Proteomes" id="UP000694523"/>
    </source>
</evidence>
<keyword evidence="2" id="KW-0479">Metal-binding</keyword>
<dbReference type="Pfam" id="PF05485">
    <property type="entry name" value="THAP"/>
    <property type="match status" value="1"/>
</dbReference>
<keyword evidence="5 6" id="KW-0238">DNA-binding</keyword>
<keyword evidence="10" id="KW-1185">Reference proteome</keyword>
<proteinExistence type="predicted"/>
<name>A0A8C6UWI7_9GOBI</name>
<protein>
    <recommendedName>
        <fullName evidence="8">THAP-type domain-containing protein</fullName>
    </recommendedName>
</protein>
<dbReference type="SUPFAM" id="SSF57716">
    <property type="entry name" value="Glucocorticoid receptor-like (DNA-binding domain)"/>
    <property type="match status" value="1"/>
</dbReference>
<dbReference type="Ensembl" id="ENSNMLT00000046971.1">
    <property type="protein sequence ID" value="ENSNMLP00000042291.1"/>
    <property type="gene ID" value="ENSNMLG00000025763.1"/>
</dbReference>
<feature type="domain" description="THAP-type" evidence="8">
    <location>
        <begin position="1"/>
        <end position="96"/>
    </location>
</feature>
<dbReference type="PANTHER" id="PTHR23080:SF144">
    <property type="entry name" value="SPINDLE AND KINETOCHORE ASSOCIATED COMPLEX SUBUNIT 3"/>
    <property type="match status" value="1"/>
</dbReference>
<sequence>MVNRCCVKGCKSDTLKQKVDRTLHLYKFPAVKTHFGPQMEDISRKRRLAWISAVGIKNISFEHIAPHERVCSLHFHKGKPAYEMMENDPDWAPSLHLGHSDLAYSDEDASEHSSPETEELSPAVNGTLQTEEEQPQDSIDSFRAEISSFWDENRELRQQLDMKYFTGLSGVPLLSNEEKPLSPFQMLLLTLMRLRLDLPVHLLAHLFLVSPNTVCSVFSKTVSLLYTLLKCEITWPDRDTLRRSKPHQFVKEFVNRIAVNIDCFEILVEKMANVKTRDRISLTYKHNHSIKYLIGLTPKGHICVLSQGWGGRVNDEQITLHSGFLLKLLPGDTVVADRGFDIQESEDPLCAEVKHPAFTNRTFQLEDRDVGEPAKISQLKSHVRRVFGNVCQKYKLLSGTVPIALVLQCEGEELTLLDKIVMVCCVFTNLCPTVV</sequence>
<reference evidence="9" key="2">
    <citation type="submission" date="2025-09" db="UniProtKB">
        <authorList>
            <consortium name="Ensembl"/>
        </authorList>
    </citation>
    <scope>IDENTIFICATION</scope>
</reference>
<feature type="region of interest" description="Disordered" evidence="7">
    <location>
        <begin position="105"/>
        <end position="137"/>
    </location>
</feature>
<dbReference type="PANTHER" id="PTHR23080">
    <property type="entry name" value="THAP DOMAIN PROTEIN"/>
    <property type="match status" value="1"/>
</dbReference>
<evidence type="ECO:0000256" key="7">
    <source>
        <dbReference type="SAM" id="MobiDB-lite"/>
    </source>
</evidence>
<evidence type="ECO:0000256" key="1">
    <source>
        <dbReference type="ARBA" id="ARBA00001968"/>
    </source>
</evidence>
<dbReference type="GO" id="GO:0008270">
    <property type="term" value="F:zinc ion binding"/>
    <property type="evidence" value="ECO:0007669"/>
    <property type="project" value="UniProtKB-KW"/>
</dbReference>
<evidence type="ECO:0000256" key="4">
    <source>
        <dbReference type="ARBA" id="ARBA00022833"/>
    </source>
</evidence>
<dbReference type="InterPro" id="IPR006612">
    <property type="entry name" value="THAP_Znf"/>
</dbReference>
<dbReference type="InterPro" id="IPR027806">
    <property type="entry name" value="HARBI1_dom"/>
</dbReference>
<dbReference type="InterPro" id="IPR027805">
    <property type="entry name" value="Transposase_HTH_dom"/>
</dbReference>
<evidence type="ECO:0000256" key="6">
    <source>
        <dbReference type="PROSITE-ProRule" id="PRU00309"/>
    </source>
</evidence>
<dbReference type="GO" id="GO:0003677">
    <property type="term" value="F:DNA binding"/>
    <property type="evidence" value="ECO:0007669"/>
    <property type="project" value="UniProtKB-UniRule"/>
</dbReference>
<evidence type="ECO:0000256" key="2">
    <source>
        <dbReference type="ARBA" id="ARBA00022723"/>
    </source>
</evidence>
<dbReference type="SMART" id="SM00980">
    <property type="entry name" value="THAP"/>
    <property type="match status" value="1"/>
</dbReference>